<keyword evidence="3" id="KW-1185">Reference proteome</keyword>
<sequence>MILNRRRKRDGRKADGLGLVPQWDLASSSVIFPSIGGLDEQKQKNRQEIKSIGVKRRLPTRPATQESKAQTFSKESIAKYHFLPKTPRILTNSTKSPRIRPVSRSKQDAITVNQLPVDAVVDTLVAFAQPQGIAETSHAGVLHLFLEDWLERFKTDDINYRSIIIHAEVGFSEIYRLTSHLKTPNDILTAFCCTLLERLVPYFGPYESLLEVLSDEVQRSVYTTCPTKNEPRKLFNETTYFTSVNQVINDVNARKEKRAKCIARNEFLEKELLRSQASLELALDKWGNELLKAYFYAWYETCVVRKKVIAKNLHWFTTWFSGSPRTLMACIFEDWRRYVLANTSTRISHKLQEDCDKVALAQKNVAKLSETNEALQEEYEHHLENNQLLIDSIQQYASHIEHAKVFLKTSALREEAVCYEGQLRMEATSELAYFILESLLRLQYNLGFHQKLLCHLSPDNYCLEQFASCLLDKQQPSDFPTIDDMNAHNMLTLLTGLNKVYCIRDNYLMFCTINYSDCTSPIAMYLDMLNDLKRQQEHYATTTTLFYARHLEEHETSVVPASHPLGISFL</sequence>
<protein>
    <submittedName>
        <fullName evidence="2">Uncharacterized protein</fullName>
    </submittedName>
</protein>
<feature type="coiled-coil region" evidence="1">
    <location>
        <begin position="358"/>
        <end position="392"/>
    </location>
</feature>
<dbReference type="Proteomes" id="UP000243217">
    <property type="component" value="Unassembled WGS sequence"/>
</dbReference>
<organism evidence="2 3">
    <name type="scientific">Thraustotheca clavata</name>
    <dbReference type="NCBI Taxonomy" id="74557"/>
    <lineage>
        <taxon>Eukaryota</taxon>
        <taxon>Sar</taxon>
        <taxon>Stramenopiles</taxon>
        <taxon>Oomycota</taxon>
        <taxon>Saprolegniomycetes</taxon>
        <taxon>Saprolegniales</taxon>
        <taxon>Achlyaceae</taxon>
        <taxon>Thraustotheca</taxon>
    </lineage>
</organism>
<dbReference type="OrthoDB" id="72428at2759"/>
<accession>A0A1V9ZZB9</accession>
<comment type="caution">
    <text evidence="2">The sequence shown here is derived from an EMBL/GenBank/DDBJ whole genome shotgun (WGS) entry which is preliminary data.</text>
</comment>
<reference evidence="2 3" key="1">
    <citation type="journal article" date="2014" name="Genome Biol. Evol.">
        <title>The secreted proteins of Achlya hypogyna and Thraustotheca clavata identify the ancestral oomycete secretome and reveal gene acquisitions by horizontal gene transfer.</title>
        <authorList>
            <person name="Misner I."/>
            <person name="Blouin N."/>
            <person name="Leonard G."/>
            <person name="Richards T.A."/>
            <person name="Lane C.E."/>
        </authorList>
    </citation>
    <scope>NUCLEOTIDE SEQUENCE [LARGE SCALE GENOMIC DNA]</scope>
    <source>
        <strain evidence="2 3">ATCC 34112</strain>
    </source>
</reference>
<dbReference type="AlphaFoldDB" id="A0A1V9ZZB9"/>
<evidence type="ECO:0000313" key="2">
    <source>
        <dbReference type="EMBL" id="OQS03354.1"/>
    </source>
</evidence>
<evidence type="ECO:0000256" key="1">
    <source>
        <dbReference type="SAM" id="Coils"/>
    </source>
</evidence>
<name>A0A1V9ZZB9_9STRA</name>
<dbReference type="EMBL" id="JNBS01000927">
    <property type="protein sequence ID" value="OQS03354.1"/>
    <property type="molecule type" value="Genomic_DNA"/>
</dbReference>
<keyword evidence="1" id="KW-0175">Coiled coil</keyword>
<proteinExistence type="predicted"/>
<evidence type="ECO:0000313" key="3">
    <source>
        <dbReference type="Proteomes" id="UP000243217"/>
    </source>
</evidence>
<gene>
    <name evidence="2" type="ORF">THRCLA_04349</name>
</gene>